<evidence type="ECO:0000313" key="3">
    <source>
        <dbReference type="Proteomes" id="UP000077115"/>
    </source>
</evidence>
<gene>
    <name evidence="2" type="ORF">BDEG_25517</name>
</gene>
<feature type="compositionally biased region" description="Low complexity" evidence="1">
    <location>
        <begin position="829"/>
        <end position="843"/>
    </location>
</feature>
<accession>A0A177WQA8</accession>
<feature type="compositionally biased region" description="Low complexity" evidence="1">
    <location>
        <begin position="1094"/>
        <end position="1112"/>
    </location>
</feature>
<dbReference type="STRING" id="403673.A0A177WQA8"/>
<dbReference type="VEuPathDB" id="FungiDB:BDEG_25517"/>
<proteinExistence type="predicted"/>
<evidence type="ECO:0000256" key="1">
    <source>
        <dbReference type="SAM" id="MobiDB-lite"/>
    </source>
</evidence>
<feature type="region of interest" description="Disordered" evidence="1">
    <location>
        <begin position="941"/>
        <end position="967"/>
    </location>
</feature>
<evidence type="ECO:0000313" key="2">
    <source>
        <dbReference type="EMBL" id="OAJ42006.1"/>
    </source>
</evidence>
<feature type="region of interest" description="Disordered" evidence="1">
    <location>
        <begin position="245"/>
        <end position="264"/>
    </location>
</feature>
<name>A0A177WQA8_BATDL</name>
<reference evidence="2 3" key="1">
    <citation type="submission" date="2006-10" db="EMBL/GenBank/DDBJ databases">
        <title>The Genome Sequence of Batrachochytrium dendrobatidis JEL423.</title>
        <authorList>
            <consortium name="The Broad Institute Genome Sequencing Platform"/>
            <person name="Birren B."/>
            <person name="Lander E."/>
            <person name="Galagan J."/>
            <person name="Cuomo C."/>
            <person name="Devon K."/>
            <person name="Jaffe D."/>
            <person name="Butler J."/>
            <person name="Alvarez P."/>
            <person name="Gnerre S."/>
            <person name="Grabherr M."/>
            <person name="Kleber M."/>
            <person name="Mauceli E."/>
            <person name="Brockman W."/>
            <person name="Young S."/>
            <person name="LaButti K."/>
            <person name="Sykes S."/>
            <person name="DeCaprio D."/>
            <person name="Crawford M."/>
            <person name="Koehrsen M."/>
            <person name="Engels R."/>
            <person name="Montgomery P."/>
            <person name="Pearson M."/>
            <person name="Howarth C."/>
            <person name="Larson L."/>
            <person name="White J."/>
            <person name="O'Leary S."/>
            <person name="Kodira C."/>
            <person name="Zeng Q."/>
            <person name="Yandava C."/>
            <person name="Alvarado L."/>
            <person name="Longcore J."/>
            <person name="James T."/>
        </authorList>
    </citation>
    <scope>NUCLEOTIDE SEQUENCE [LARGE SCALE GENOMIC DNA]</scope>
    <source>
        <strain evidence="2 3">JEL423</strain>
    </source>
</reference>
<feature type="region of interest" description="Disordered" evidence="1">
    <location>
        <begin position="1180"/>
        <end position="1256"/>
    </location>
</feature>
<feature type="region of interest" description="Disordered" evidence="1">
    <location>
        <begin position="1055"/>
        <end position="1113"/>
    </location>
</feature>
<feature type="region of interest" description="Disordered" evidence="1">
    <location>
        <begin position="819"/>
        <end position="843"/>
    </location>
</feature>
<dbReference type="AlphaFoldDB" id="A0A177WQA8"/>
<feature type="compositionally biased region" description="Polar residues" evidence="1">
    <location>
        <begin position="246"/>
        <end position="264"/>
    </location>
</feature>
<feature type="compositionally biased region" description="Polar residues" evidence="1">
    <location>
        <begin position="1013"/>
        <end position="1040"/>
    </location>
</feature>
<reference evidence="2 3" key="2">
    <citation type="submission" date="2016-05" db="EMBL/GenBank/DDBJ databases">
        <title>Lineage-specific infection strategies underlie the spectrum of fungal disease in amphibians.</title>
        <authorList>
            <person name="Cuomo C.A."/>
            <person name="Farrer R.A."/>
            <person name="James T."/>
            <person name="Longcore J."/>
            <person name="Birren B."/>
        </authorList>
    </citation>
    <scope>NUCLEOTIDE SEQUENCE [LARGE SCALE GENOMIC DNA]</scope>
    <source>
        <strain evidence="2 3">JEL423</strain>
    </source>
</reference>
<sequence>MGCNYSTEQSADILENKKSKQHAIAAIETGNLWRKKWLEFTDAMEQSQLTGAHWAQDESNELLKACFKSLSIQSTEIYIISRGFISALEAHLSLLQDILSLQRDFHASLKSRAIARRHLSHMKYLAHTQSKRTATRDKRRINPGNLSPHSSHLSPYIYSGEAIHGMYELSKSKDKLQLAQFQFDEINQIVESKFQRIQWTWNVRVPHMIGVMMTRYSEMWKKYLALFEDMQQTVKIHAWLEPLESPSPTRSANDSNRLSASTSSHRTRKEEDIIVRQTVVIRRWAEIFRDCITLWNTMYSLEQLHVSQLMIWWCPSYLDTFQNTTDSKVVKKSTKKSGQVNTIDHQLDLSDNTQSSLCKIPNPCNMMCTIWLNALEKTADSALQTSIHNDKFTNSLQTTNNTTAPVSIPSLAKSFHTITHALTLFVDTIEAIENHEKGIQGLVQEVDTANNCVKKFKQQQGKSVSQAASQKSGGIRRLYEISHNDASDAKSIIDQYIFAANKAKYKLHHAIQDNRALREVKLESSQTDIWRLFVQSSKEFYQGYADLGRMFENMSESTLELASSMSQTKSSLSFSQRHTFPVTTTLGKSYNTFSPTTRTRFGGPNESQAGEHYSRVESIFSDTNNSLTGSIFFRSDPVFLSDSSMEFCPVKTNTSMSNVRIPGGGSTQSLKLVNMYGSISRMSAVEVPIVTVDAPKESDTAVEASTSSISIPSNQESETPYVGRTSIRQKSLMNNGVLLSPIVSAENITDVCTHSFSETNIYSKKLDLTPATHGKSDLKNTTWTTLSESTSPAQSLPRAAQAYLSAPVTLSSSDLTKIQTSSTELPDMSSNPSTSSLTSSKTPLTKLYSPHTYSAPTTLLKENVPQSKWKGKSATLKCNTKIRDAELFSIKKESASSVQTVPTLATVSIKSHTEAQHVSIQVVDNEVSFPSVTAMGSIQAKMQQKSNTDSKYGSNGLNASTEPESNTRRIENTLMLAPISDSVDTECIRDLETHTDKPKVATVKSMPFYTPPTAIQPSKQQDSSPKDLSQADSPTKNSTTDMAVYSVFNTTTSPTQKQLNINSDTNVNDSASGLSINSPSHMEFTSRSFTNLANSSMPNSPTESNPSSTKPSRYTSAVIEPHFKQSGITNRLHPPPPPYTIVPDQFKNQVSHTSAVDTGARVSSSPSLLLWTNLIPHPPSGTPSHIHTTKRQYRVDSTQNSSKSDLEHPTLSASTDNWPIRHRSAQLLSNNTLPRGLRKPPPPIPKMIQVDQPNTC</sequence>
<feature type="compositionally biased region" description="Polar residues" evidence="1">
    <location>
        <begin position="1055"/>
        <end position="1093"/>
    </location>
</feature>
<dbReference type="Proteomes" id="UP000077115">
    <property type="component" value="Unassembled WGS sequence"/>
</dbReference>
<feature type="compositionally biased region" description="Polar residues" evidence="1">
    <location>
        <begin position="941"/>
        <end position="964"/>
    </location>
</feature>
<organism evidence="2 3">
    <name type="scientific">Batrachochytrium dendrobatidis (strain JEL423)</name>
    <dbReference type="NCBI Taxonomy" id="403673"/>
    <lineage>
        <taxon>Eukaryota</taxon>
        <taxon>Fungi</taxon>
        <taxon>Fungi incertae sedis</taxon>
        <taxon>Chytridiomycota</taxon>
        <taxon>Chytridiomycota incertae sedis</taxon>
        <taxon>Chytridiomycetes</taxon>
        <taxon>Rhizophydiales</taxon>
        <taxon>Rhizophydiales incertae sedis</taxon>
        <taxon>Batrachochytrium</taxon>
    </lineage>
</organism>
<dbReference type="EMBL" id="DS022306">
    <property type="protein sequence ID" value="OAJ42006.1"/>
    <property type="molecule type" value="Genomic_DNA"/>
</dbReference>
<protein>
    <submittedName>
        <fullName evidence="2">Uncharacterized protein</fullName>
    </submittedName>
</protein>
<feature type="region of interest" description="Disordered" evidence="1">
    <location>
        <begin position="998"/>
        <end position="1040"/>
    </location>
</feature>